<evidence type="ECO:0000313" key="2">
    <source>
        <dbReference type="Proteomes" id="UP000830955"/>
    </source>
</evidence>
<keyword evidence="2" id="KW-1185">Reference proteome</keyword>
<organism evidence="1 2">
    <name type="scientific">Serratia phage vB_SmaM-Otaku</name>
    <dbReference type="NCBI Taxonomy" id="2932867"/>
    <lineage>
        <taxon>Viruses</taxon>
        <taxon>Duplodnaviria</taxon>
        <taxon>Heunggongvirae</taxon>
        <taxon>Uroviricota</taxon>
        <taxon>Caudoviricetes</taxon>
        <taxon>Sarkviridae</taxon>
        <taxon>Otakuvirus</taxon>
        <taxon>Otakuvirus otaku</taxon>
    </lineage>
</organism>
<dbReference type="EMBL" id="ON087563">
    <property type="protein sequence ID" value="UPU16027.1"/>
    <property type="molecule type" value="Genomic_DNA"/>
</dbReference>
<reference evidence="1 2" key="1">
    <citation type="submission" date="2022-03" db="EMBL/GenBank/DDBJ databases">
        <authorList>
            <person name="Friedrich I."/>
            <person name="Schneider D."/>
            <person name="Poehlein A."/>
            <person name="Hertel R."/>
            <person name="Daniel R."/>
        </authorList>
    </citation>
    <scope>NUCLEOTIDE SEQUENCE [LARGE SCALE GENOMIC DNA]</scope>
</reference>
<dbReference type="Proteomes" id="UP000830955">
    <property type="component" value="Segment"/>
</dbReference>
<evidence type="ECO:0000313" key="1">
    <source>
        <dbReference type="EMBL" id="UPU16027.1"/>
    </source>
</evidence>
<proteinExistence type="predicted"/>
<sequence>MNFFVYLMLFMTFSDAAMGDWIAGEFYHDRFDWLEVTIWLVATVVLQRLDKMGAK</sequence>
<protein>
    <submittedName>
        <fullName evidence="1">Uncharacterized protein</fullName>
    </submittedName>
</protein>
<name>A0AAE9HFX8_9CAUD</name>
<accession>A0AAE9HFX8</accession>
<gene>
    <name evidence="1" type="ORF">OTAKU_00380</name>
</gene>